<feature type="region of interest" description="Disordered" evidence="1">
    <location>
        <begin position="245"/>
        <end position="280"/>
    </location>
</feature>
<dbReference type="KEGG" id="tsv:DSM104635_03453"/>
<evidence type="ECO:0000259" key="2">
    <source>
        <dbReference type="SMART" id="SM00858"/>
    </source>
</evidence>
<dbReference type="Pfam" id="PF08666">
    <property type="entry name" value="SAF"/>
    <property type="match status" value="1"/>
</dbReference>
<feature type="domain" description="SAF" evidence="2">
    <location>
        <begin position="37"/>
        <end position="101"/>
    </location>
</feature>
<dbReference type="Pfam" id="PF16976">
    <property type="entry name" value="RcpC"/>
    <property type="match status" value="1"/>
</dbReference>
<gene>
    <name evidence="3" type="ORF">DSM104635_03453</name>
</gene>
<accession>A0A6I6MZQ1</accession>
<dbReference type="Proteomes" id="UP000431269">
    <property type="component" value="Chromosome"/>
</dbReference>
<dbReference type="Gene3D" id="3.90.1210.10">
    <property type="entry name" value="Antifreeze-like/N-acetylneuraminic acid synthase C-terminal domain"/>
    <property type="match status" value="1"/>
</dbReference>
<dbReference type="InterPro" id="IPR031571">
    <property type="entry name" value="RcpC_dom"/>
</dbReference>
<dbReference type="InterPro" id="IPR017592">
    <property type="entry name" value="Pilus_assmbl_Flp-typ_CpaB"/>
</dbReference>
<protein>
    <submittedName>
        <fullName evidence="3">Flp pilus assembly protein CpaB</fullName>
    </submittedName>
</protein>
<evidence type="ECO:0000313" key="4">
    <source>
        <dbReference type="Proteomes" id="UP000431269"/>
    </source>
</evidence>
<dbReference type="EMBL" id="CP047045">
    <property type="protein sequence ID" value="QGZ96593.1"/>
    <property type="molecule type" value="Genomic_DNA"/>
</dbReference>
<organism evidence="3 4">
    <name type="scientific">Terricaulis silvestris</name>
    <dbReference type="NCBI Taxonomy" id="2686094"/>
    <lineage>
        <taxon>Bacteria</taxon>
        <taxon>Pseudomonadati</taxon>
        <taxon>Pseudomonadota</taxon>
        <taxon>Alphaproteobacteria</taxon>
        <taxon>Caulobacterales</taxon>
        <taxon>Caulobacteraceae</taxon>
        <taxon>Terricaulis</taxon>
    </lineage>
</organism>
<sequence>MRRLGLIVLAIAILLGGVATFGILNLQNARTAANNATRVVVADRAIALGQTLTPDMLRLQAWPAGATPPGAFTEIQQLTGETHVALRTIEPNEPVLASRISGAGGRATLSATIAEGHRAVAIRVNDVVGVAGFVLPGDSVDVLLTREEGQGNNSATMRTDLLIANVRVLAIDQSASESSNDPQVARAVTIEVTPEGGQKVALAGQIGTLTLALRRPDEIGQANRAPVTTIRIQDLRAEAERATLTTAPRPVRTRAASAPAGPSIEIIRGSTSNRASVTSE</sequence>
<keyword evidence="4" id="KW-1185">Reference proteome</keyword>
<evidence type="ECO:0000313" key="3">
    <source>
        <dbReference type="EMBL" id="QGZ96593.1"/>
    </source>
</evidence>
<dbReference type="AlphaFoldDB" id="A0A6I6MZQ1"/>
<proteinExistence type="predicted"/>
<dbReference type="SMART" id="SM00858">
    <property type="entry name" value="SAF"/>
    <property type="match status" value="1"/>
</dbReference>
<feature type="compositionally biased region" description="Polar residues" evidence="1">
    <location>
        <begin position="269"/>
        <end position="280"/>
    </location>
</feature>
<dbReference type="RefSeq" id="WP_158767373.1">
    <property type="nucleotide sequence ID" value="NZ_CP047045.1"/>
</dbReference>
<evidence type="ECO:0000256" key="1">
    <source>
        <dbReference type="SAM" id="MobiDB-lite"/>
    </source>
</evidence>
<name>A0A6I6MZQ1_9CAUL</name>
<dbReference type="InterPro" id="IPR013974">
    <property type="entry name" value="SAF"/>
</dbReference>
<dbReference type="NCBIfam" id="TIGR03177">
    <property type="entry name" value="pilus_cpaB"/>
    <property type="match status" value="1"/>
</dbReference>
<reference evidence="4" key="1">
    <citation type="submission" date="2019-12" db="EMBL/GenBank/DDBJ databases">
        <title>Complete genome of Terracaulis silvestris 0127_4.</title>
        <authorList>
            <person name="Vieira S."/>
            <person name="Riedel T."/>
            <person name="Sproer C."/>
            <person name="Pascual J."/>
            <person name="Boedeker C."/>
            <person name="Overmann J."/>
        </authorList>
    </citation>
    <scope>NUCLEOTIDE SEQUENCE [LARGE SCALE GENOMIC DNA]</scope>
    <source>
        <strain evidence="4">0127_4</strain>
    </source>
</reference>
<dbReference type="CDD" id="cd11614">
    <property type="entry name" value="SAF_CpaB_FlgA_like"/>
    <property type="match status" value="1"/>
</dbReference>